<dbReference type="AlphaFoldDB" id="A0A7S4E5I0"/>
<protein>
    <submittedName>
        <fullName evidence="1">Uncharacterized protein</fullName>
    </submittedName>
</protein>
<dbReference type="EMBL" id="CAKKNE010000006">
    <property type="protein sequence ID" value="CAH0378931.1"/>
    <property type="molecule type" value="Genomic_DNA"/>
</dbReference>
<name>A0A7S4E5I0_9STRA</name>
<evidence type="ECO:0000313" key="1">
    <source>
        <dbReference type="EMBL" id="CAE0691501.1"/>
    </source>
</evidence>
<accession>A0A7S4E5I0</accession>
<evidence type="ECO:0000313" key="3">
    <source>
        <dbReference type="Proteomes" id="UP000789595"/>
    </source>
</evidence>
<keyword evidence="3" id="KW-1185">Reference proteome</keyword>
<organism evidence="1">
    <name type="scientific">Pelagomonas calceolata</name>
    <dbReference type="NCBI Taxonomy" id="35677"/>
    <lineage>
        <taxon>Eukaryota</taxon>
        <taxon>Sar</taxon>
        <taxon>Stramenopiles</taxon>
        <taxon>Ochrophyta</taxon>
        <taxon>Pelagophyceae</taxon>
        <taxon>Pelagomonadales</taxon>
        <taxon>Pelagomonadaceae</taxon>
        <taxon>Pelagomonas</taxon>
    </lineage>
</organism>
<proteinExistence type="predicted"/>
<evidence type="ECO:0000313" key="2">
    <source>
        <dbReference type="EMBL" id="CAH0378931.1"/>
    </source>
</evidence>
<sequence length="105" mass="11649">LDARTLDARTLDARTLDARSTLVAVGYMKGGLLDRRTLDSAAQCRRREMRLAADLLKRRARARWPPRLSVQRCEAGEVLAVRVPGLGGAIPRGTIQKRRRGTLEG</sequence>
<dbReference type="Proteomes" id="UP000789595">
    <property type="component" value="Unassembled WGS sequence"/>
</dbReference>
<dbReference type="EMBL" id="HBIW01008199">
    <property type="protein sequence ID" value="CAE0691501.1"/>
    <property type="molecule type" value="Transcribed_RNA"/>
</dbReference>
<reference evidence="2" key="2">
    <citation type="submission" date="2021-11" db="EMBL/GenBank/DDBJ databases">
        <authorList>
            <consortium name="Genoscope - CEA"/>
            <person name="William W."/>
        </authorList>
    </citation>
    <scope>NUCLEOTIDE SEQUENCE</scope>
</reference>
<feature type="non-terminal residue" evidence="1">
    <location>
        <position position="1"/>
    </location>
</feature>
<reference evidence="1" key="1">
    <citation type="submission" date="2021-01" db="EMBL/GenBank/DDBJ databases">
        <authorList>
            <person name="Corre E."/>
            <person name="Pelletier E."/>
            <person name="Niang G."/>
            <person name="Scheremetjew M."/>
            <person name="Finn R."/>
            <person name="Kale V."/>
            <person name="Holt S."/>
            <person name="Cochrane G."/>
            <person name="Meng A."/>
            <person name="Brown T."/>
            <person name="Cohen L."/>
        </authorList>
    </citation>
    <scope>NUCLEOTIDE SEQUENCE</scope>
    <source>
        <strain evidence="1">CCMP1756</strain>
    </source>
</reference>
<gene>
    <name evidence="1" type="ORF">PCAL00307_LOCUS6937</name>
    <name evidence="2" type="ORF">PECAL_6P05320</name>
</gene>
<feature type="non-terminal residue" evidence="1">
    <location>
        <position position="105"/>
    </location>
</feature>